<dbReference type="GO" id="GO:0006367">
    <property type="term" value="P:transcription initiation at RNA polymerase II promoter"/>
    <property type="evidence" value="ECO:0007669"/>
    <property type="project" value="UniProtKB-UniRule"/>
</dbReference>
<dbReference type="InterPro" id="IPR035935">
    <property type="entry name" value="TFB5-like_sf"/>
</dbReference>
<comment type="function">
    <text evidence="8">In NER, TFIIH acts by opening DNA around the lesion to allow the excision of the damaged oligonucleotide and its replacement by a new DNA fragment. In transcription, TFIIH has an essential role in transcription initiation. When the pre-initiation complex (PIC) has been established, TFIIH is required for promoter opening and promoter escape.</text>
</comment>
<evidence type="ECO:0000313" key="10">
    <source>
        <dbReference type="Proteomes" id="UP001212841"/>
    </source>
</evidence>
<dbReference type="Proteomes" id="UP001212841">
    <property type="component" value="Unassembled WGS sequence"/>
</dbReference>
<keyword evidence="5 8" id="KW-0804">Transcription</keyword>
<dbReference type="Pfam" id="PF06331">
    <property type="entry name" value="Tfb5"/>
    <property type="match status" value="1"/>
</dbReference>
<evidence type="ECO:0000256" key="2">
    <source>
        <dbReference type="ARBA" id="ARBA00007470"/>
    </source>
</evidence>
<comment type="subcellular location">
    <subcellularLocation>
        <location evidence="1 8">Nucleus</location>
    </subcellularLocation>
</comment>
<evidence type="ECO:0000256" key="5">
    <source>
        <dbReference type="ARBA" id="ARBA00023163"/>
    </source>
</evidence>
<dbReference type="PANTHER" id="PTHR28580:SF1">
    <property type="entry name" value="GENERAL TRANSCRIPTION FACTOR IIH SUBUNIT 5"/>
    <property type="match status" value="1"/>
</dbReference>
<dbReference type="GO" id="GO:0005675">
    <property type="term" value="C:transcription factor TFIIH holo complex"/>
    <property type="evidence" value="ECO:0007669"/>
    <property type="project" value="TreeGrafter"/>
</dbReference>
<keyword evidence="6 8" id="KW-0234">DNA repair</keyword>
<dbReference type="EMBL" id="JADGJD010000663">
    <property type="protein sequence ID" value="KAJ3049308.1"/>
    <property type="molecule type" value="Genomic_DNA"/>
</dbReference>
<sequence>MVRAITGALIECDPAVRQILIDLDNQAPPDEKFIIKKLDDTHLLIKSQFVDSVKEQLEDILEENTYRAPDLM</sequence>
<name>A0AAD5X0X8_9FUNG</name>
<keyword evidence="7 8" id="KW-0539">Nucleus</keyword>
<evidence type="ECO:0000256" key="6">
    <source>
        <dbReference type="ARBA" id="ARBA00023204"/>
    </source>
</evidence>
<accession>A0AAD5X0X8</accession>
<evidence type="ECO:0000256" key="7">
    <source>
        <dbReference type="ARBA" id="ARBA00023242"/>
    </source>
</evidence>
<dbReference type="PANTHER" id="PTHR28580">
    <property type="entry name" value="GENERAL TRANSCRIPTION FACTOR IIH SUBUNIT 5"/>
    <property type="match status" value="1"/>
</dbReference>
<comment type="subunit">
    <text evidence="8">Component of the 7-subunit TFIIH core complex.</text>
</comment>
<organism evidence="9 10">
    <name type="scientific">Rhizophlyctis rosea</name>
    <dbReference type="NCBI Taxonomy" id="64517"/>
    <lineage>
        <taxon>Eukaryota</taxon>
        <taxon>Fungi</taxon>
        <taxon>Fungi incertae sedis</taxon>
        <taxon>Chytridiomycota</taxon>
        <taxon>Chytridiomycota incertae sedis</taxon>
        <taxon>Chytridiomycetes</taxon>
        <taxon>Rhizophlyctidales</taxon>
        <taxon>Rhizophlyctidaceae</taxon>
        <taxon>Rhizophlyctis</taxon>
    </lineage>
</organism>
<protein>
    <recommendedName>
        <fullName evidence="8">General transcription and DNA repair factor IIH subunit TFB5</fullName>
    </recommendedName>
</protein>
<evidence type="ECO:0000256" key="4">
    <source>
        <dbReference type="ARBA" id="ARBA00023015"/>
    </source>
</evidence>
<dbReference type="Gene3D" id="3.30.70.1220">
    <property type="entry name" value="TFB5-like"/>
    <property type="match status" value="1"/>
</dbReference>
<dbReference type="InterPro" id="IPR009400">
    <property type="entry name" value="TFIIH_TTDA/Tfb5"/>
</dbReference>
<reference evidence="9" key="1">
    <citation type="submission" date="2020-05" db="EMBL/GenBank/DDBJ databases">
        <title>Phylogenomic resolution of chytrid fungi.</title>
        <authorList>
            <person name="Stajich J.E."/>
            <person name="Amses K."/>
            <person name="Simmons R."/>
            <person name="Seto K."/>
            <person name="Myers J."/>
            <person name="Bonds A."/>
            <person name="Quandt C.A."/>
            <person name="Barry K."/>
            <person name="Liu P."/>
            <person name="Grigoriev I."/>
            <person name="Longcore J.E."/>
            <person name="James T.Y."/>
        </authorList>
    </citation>
    <scope>NUCLEOTIDE SEQUENCE</scope>
    <source>
        <strain evidence="9">JEL0318</strain>
    </source>
</reference>
<comment type="similarity">
    <text evidence="2 8">Belongs to the TFB5 family.</text>
</comment>
<dbReference type="GO" id="GO:0000439">
    <property type="term" value="C:transcription factor TFIIH core complex"/>
    <property type="evidence" value="ECO:0007669"/>
    <property type="project" value="UniProtKB-UniRule"/>
</dbReference>
<gene>
    <name evidence="9" type="primary">GTF2H5</name>
    <name evidence="9" type="ORF">HK097_009692</name>
</gene>
<evidence type="ECO:0000256" key="1">
    <source>
        <dbReference type="ARBA" id="ARBA00004123"/>
    </source>
</evidence>
<keyword evidence="4 8" id="KW-0805">Transcription regulation</keyword>
<proteinExistence type="inferred from homology"/>
<dbReference type="GO" id="GO:0006294">
    <property type="term" value="P:nucleotide-excision repair, preincision complex assembly"/>
    <property type="evidence" value="ECO:0007669"/>
    <property type="project" value="TreeGrafter"/>
</dbReference>
<evidence type="ECO:0000256" key="8">
    <source>
        <dbReference type="RuleBase" id="RU368032"/>
    </source>
</evidence>
<comment type="caution">
    <text evidence="9">The sequence shown here is derived from an EMBL/GenBank/DDBJ whole genome shotgun (WGS) entry which is preliminary data.</text>
</comment>
<dbReference type="SMART" id="SM01395">
    <property type="entry name" value="Tbf5"/>
    <property type="match status" value="1"/>
</dbReference>
<dbReference type="AlphaFoldDB" id="A0AAD5X0X8"/>
<evidence type="ECO:0000256" key="3">
    <source>
        <dbReference type="ARBA" id="ARBA00022763"/>
    </source>
</evidence>
<keyword evidence="3 8" id="KW-0227">DNA damage</keyword>
<evidence type="ECO:0000313" key="9">
    <source>
        <dbReference type="EMBL" id="KAJ3049308.1"/>
    </source>
</evidence>
<dbReference type="SUPFAM" id="SSF142897">
    <property type="entry name" value="TFB5-like"/>
    <property type="match status" value="1"/>
</dbReference>
<keyword evidence="10" id="KW-1185">Reference proteome</keyword>